<dbReference type="EMBL" id="JAHRIQ010078452">
    <property type="protein sequence ID" value="MEQ2246385.1"/>
    <property type="molecule type" value="Genomic_DNA"/>
</dbReference>
<accession>A0ABV0UMP6</accession>
<dbReference type="Proteomes" id="UP001482620">
    <property type="component" value="Unassembled WGS sequence"/>
</dbReference>
<keyword evidence="3" id="KW-1185">Reference proteome</keyword>
<comment type="caution">
    <text evidence="2">The sequence shown here is derived from an EMBL/GenBank/DDBJ whole genome shotgun (WGS) entry which is preliminary data.</text>
</comment>
<sequence length="102" mass="11626">EIGPTFDEGPKLIQEGEQPKIQPDTKTGTLRHDHTFPPSCVHIKTLKPKHTQHKDTQQLTLYTLSHSPYILYTPRSRQLVPGSRRWSPSFRGGDRQTIIGIT</sequence>
<organism evidence="2 3">
    <name type="scientific">Ilyodon furcidens</name>
    <name type="common">goldbreast splitfin</name>
    <dbReference type="NCBI Taxonomy" id="33524"/>
    <lineage>
        <taxon>Eukaryota</taxon>
        <taxon>Metazoa</taxon>
        <taxon>Chordata</taxon>
        <taxon>Craniata</taxon>
        <taxon>Vertebrata</taxon>
        <taxon>Euteleostomi</taxon>
        <taxon>Actinopterygii</taxon>
        <taxon>Neopterygii</taxon>
        <taxon>Teleostei</taxon>
        <taxon>Neoteleostei</taxon>
        <taxon>Acanthomorphata</taxon>
        <taxon>Ovalentaria</taxon>
        <taxon>Atherinomorphae</taxon>
        <taxon>Cyprinodontiformes</taxon>
        <taxon>Goodeidae</taxon>
        <taxon>Ilyodon</taxon>
    </lineage>
</organism>
<gene>
    <name evidence="2" type="ORF">ILYODFUR_038011</name>
</gene>
<protein>
    <submittedName>
        <fullName evidence="2">Uncharacterized protein</fullName>
    </submittedName>
</protein>
<evidence type="ECO:0000313" key="3">
    <source>
        <dbReference type="Proteomes" id="UP001482620"/>
    </source>
</evidence>
<reference evidence="2 3" key="1">
    <citation type="submission" date="2021-06" db="EMBL/GenBank/DDBJ databases">
        <authorList>
            <person name="Palmer J.M."/>
        </authorList>
    </citation>
    <scope>NUCLEOTIDE SEQUENCE [LARGE SCALE GENOMIC DNA]</scope>
    <source>
        <strain evidence="3">if_2019</strain>
        <tissue evidence="2">Muscle</tissue>
    </source>
</reference>
<feature type="non-terminal residue" evidence="2">
    <location>
        <position position="1"/>
    </location>
</feature>
<feature type="region of interest" description="Disordered" evidence="1">
    <location>
        <begin position="1"/>
        <end position="37"/>
    </location>
</feature>
<name>A0ABV0UMP6_9TELE</name>
<evidence type="ECO:0000313" key="2">
    <source>
        <dbReference type="EMBL" id="MEQ2246385.1"/>
    </source>
</evidence>
<evidence type="ECO:0000256" key="1">
    <source>
        <dbReference type="SAM" id="MobiDB-lite"/>
    </source>
</evidence>
<proteinExistence type="predicted"/>